<protein>
    <recommendedName>
        <fullName evidence="3">Transposase</fullName>
    </recommendedName>
</protein>
<reference evidence="1" key="1">
    <citation type="submission" date="2020-10" db="EMBL/GenBank/DDBJ databases">
        <authorList>
            <person name="Hahn C.J."/>
            <person name="Laso-Perez R."/>
            <person name="Vulcano F."/>
            <person name="Vaziourakis K.-M."/>
            <person name="Stokke R."/>
            <person name="Steen I.H."/>
            <person name="Teske A."/>
            <person name="Boetius A."/>
            <person name="Liebeke M."/>
            <person name="Amann R."/>
            <person name="Knittel K."/>
        </authorList>
    </citation>
    <scope>NUCLEOTIDE SEQUENCE</scope>
    <source>
        <strain evidence="1">Gfbio:e3339647-f889-4370-9287-4fb5cb688e4c:AG392J18_GoMArc1</strain>
    </source>
</reference>
<dbReference type="Proteomes" id="UP000612009">
    <property type="component" value="Unassembled WGS sequence"/>
</dbReference>
<sequence>MRKQNKGVKLTEKEVRYIIRAKTKNDSTRNIACDMKLNESTVKRTWMHWIKHQEPIVIKKFGRKKKETGEESWKLIIKVQEDSKQVIEFKYGKHIPHNRIYNILLKNGLAKEDKNKKKRRKASLLWRMY</sequence>
<comment type="caution">
    <text evidence="1">The sequence shown here is derived from an EMBL/GenBank/DDBJ whole genome shotgun (WGS) entry which is preliminary data.</text>
</comment>
<name>A0A811TFU1_9EURY</name>
<proteinExistence type="predicted"/>
<dbReference type="AlphaFoldDB" id="A0A811TFU1"/>
<organism evidence="1 2">
    <name type="scientific">Candidatus Argoarchaeum ethanivorans</name>
    <dbReference type="NCBI Taxonomy" id="2608793"/>
    <lineage>
        <taxon>Archaea</taxon>
        <taxon>Methanobacteriati</taxon>
        <taxon>Methanobacteriota</taxon>
        <taxon>Stenosarchaea group</taxon>
        <taxon>Methanomicrobia</taxon>
        <taxon>Methanosarcinales</taxon>
        <taxon>Methanosarcinales incertae sedis</taxon>
        <taxon>GOM Arc I cluster</taxon>
        <taxon>Candidatus Argoarchaeum</taxon>
    </lineage>
</organism>
<gene>
    <name evidence="1" type="ORF">LAKADJCE_00847</name>
</gene>
<evidence type="ECO:0000313" key="2">
    <source>
        <dbReference type="Proteomes" id="UP000612009"/>
    </source>
</evidence>
<evidence type="ECO:0000313" key="1">
    <source>
        <dbReference type="EMBL" id="CAD6494583.1"/>
    </source>
</evidence>
<evidence type="ECO:0008006" key="3">
    <source>
        <dbReference type="Google" id="ProtNLM"/>
    </source>
</evidence>
<dbReference type="EMBL" id="CAJHIR010000063">
    <property type="protein sequence ID" value="CAD6494583.1"/>
    <property type="molecule type" value="Genomic_DNA"/>
</dbReference>
<accession>A0A811TFU1</accession>